<feature type="compositionally biased region" description="Basic and acidic residues" evidence="14">
    <location>
        <begin position="301"/>
        <end position="312"/>
    </location>
</feature>
<feature type="binding site" evidence="11">
    <location>
        <position position="176"/>
    </location>
    <ligand>
        <name>Zn(2+)</name>
        <dbReference type="ChEBI" id="CHEBI:29105"/>
    </ligand>
</feature>
<dbReference type="Proteomes" id="UP001150538">
    <property type="component" value="Unassembled WGS sequence"/>
</dbReference>
<evidence type="ECO:0000259" key="15">
    <source>
        <dbReference type="Pfam" id="PF00899"/>
    </source>
</evidence>
<evidence type="ECO:0000259" key="16">
    <source>
        <dbReference type="Pfam" id="PF10585"/>
    </source>
</evidence>
<evidence type="ECO:0000256" key="1">
    <source>
        <dbReference type="ARBA" id="ARBA00004718"/>
    </source>
</evidence>
<feature type="domain" description="THIF-type NAD/FAD binding fold" evidence="15">
    <location>
        <begin position="24"/>
        <end position="459"/>
    </location>
</feature>
<feature type="active site" description="Glycyl thioester intermediate" evidence="9 12">
    <location>
        <position position="192"/>
    </location>
</feature>
<dbReference type="EMBL" id="JANBPU010000428">
    <property type="protein sequence ID" value="KAJ1911620.1"/>
    <property type="molecule type" value="Genomic_DNA"/>
</dbReference>
<dbReference type="GO" id="GO:0016925">
    <property type="term" value="P:protein sumoylation"/>
    <property type="evidence" value="ECO:0007669"/>
    <property type="project" value="UniProtKB-UniRule"/>
</dbReference>
<evidence type="ECO:0000256" key="2">
    <source>
        <dbReference type="ARBA" id="ARBA00005673"/>
    </source>
</evidence>
<dbReference type="GO" id="GO:0046872">
    <property type="term" value="F:metal ion binding"/>
    <property type="evidence" value="ECO:0007669"/>
    <property type="project" value="UniProtKB-KW"/>
</dbReference>
<evidence type="ECO:0000313" key="17">
    <source>
        <dbReference type="EMBL" id="KAJ1911620.1"/>
    </source>
</evidence>
<dbReference type="InterPro" id="IPR023318">
    <property type="entry name" value="Ub_act_enz_dom_a_sf"/>
</dbReference>
<feature type="binding site" evidence="10">
    <location>
        <position position="90"/>
    </location>
    <ligand>
        <name>ATP</name>
        <dbReference type="ChEBI" id="CHEBI:30616"/>
    </ligand>
</feature>
<keyword evidence="7 8" id="KW-0067">ATP-binding</keyword>
<dbReference type="PANTHER" id="PTHR10953">
    <property type="entry name" value="UBIQUITIN-ACTIVATING ENZYME E1"/>
    <property type="match status" value="1"/>
</dbReference>
<keyword evidence="6 8" id="KW-0862">Zinc</keyword>
<dbReference type="SUPFAM" id="SSF69572">
    <property type="entry name" value="Activating enzymes of the ubiquitin-like proteins"/>
    <property type="match status" value="1"/>
</dbReference>
<dbReference type="GO" id="GO:0031510">
    <property type="term" value="C:SUMO activating enzyme complex"/>
    <property type="evidence" value="ECO:0007669"/>
    <property type="project" value="UniProtKB-UniRule"/>
</dbReference>
<comment type="pathway">
    <text evidence="1 8">Protein modification; protein sumoylation.</text>
</comment>
<dbReference type="InterPro" id="IPR033127">
    <property type="entry name" value="UBQ-activ_enz_E1_Cys_AS"/>
</dbReference>
<accession>A0A9W8DNI3</accession>
<gene>
    <name evidence="17" type="primary">UBA2</name>
    <name evidence="17" type="ORF">H4219_005879</name>
</gene>
<dbReference type="PANTHER" id="PTHR10953:SF5">
    <property type="entry name" value="SUMO-ACTIVATING ENZYME SUBUNIT 2"/>
    <property type="match status" value="1"/>
</dbReference>
<feature type="binding site" evidence="10">
    <location>
        <begin position="74"/>
        <end position="77"/>
    </location>
    <ligand>
        <name>ATP</name>
        <dbReference type="ChEBI" id="CHEBI:30616"/>
    </ligand>
</feature>
<feature type="region of interest" description="Disordered" evidence="14">
    <location>
        <begin position="298"/>
        <end position="323"/>
    </location>
</feature>
<dbReference type="Pfam" id="PF00899">
    <property type="entry name" value="ThiF"/>
    <property type="match status" value="1"/>
</dbReference>
<feature type="binding site" evidence="11">
    <location>
        <position position="461"/>
    </location>
    <ligand>
        <name>Zn(2+)</name>
        <dbReference type="ChEBI" id="CHEBI:29105"/>
    </ligand>
</feature>
<feature type="binding site" evidence="11">
    <location>
        <position position="179"/>
    </location>
    <ligand>
        <name>Zn(2+)</name>
        <dbReference type="ChEBI" id="CHEBI:29105"/>
    </ligand>
</feature>
<feature type="binding site" evidence="10">
    <location>
        <position position="66"/>
    </location>
    <ligand>
        <name>ATP</name>
        <dbReference type="ChEBI" id="CHEBI:30616"/>
    </ligand>
</feature>
<keyword evidence="5 8" id="KW-0833">Ubl conjugation pathway</keyword>
<evidence type="ECO:0000256" key="13">
    <source>
        <dbReference type="SAM" id="Coils"/>
    </source>
</evidence>
<organism evidence="17 18">
    <name type="scientific">Mycoemilia scoparia</name>
    <dbReference type="NCBI Taxonomy" id="417184"/>
    <lineage>
        <taxon>Eukaryota</taxon>
        <taxon>Fungi</taxon>
        <taxon>Fungi incertae sedis</taxon>
        <taxon>Zoopagomycota</taxon>
        <taxon>Kickxellomycotina</taxon>
        <taxon>Kickxellomycetes</taxon>
        <taxon>Kickxellales</taxon>
        <taxon>Kickxellaceae</taxon>
        <taxon>Mycoemilia</taxon>
    </lineage>
</organism>
<evidence type="ECO:0000256" key="10">
    <source>
        <dbReference type="PIRSR" id="PIRSR039133-2"/>
    </source>
</evidence>
<keyword evidence="18" id="KW-1185">Reference proteome</keyword>
<dbReference type="OrthoDB" id="10255449at2759"/>
<keyword evidence="13" id="KW-0175">Coiled coil</keyword>
<dbReference type="FunFam" id="3.50.50.80:FF:000002">
    <property type="entry name" value="SUMO-activating enzyme subunit 2"/>
    <property type="match status" value="1"/>
</dbReference>
<comment type="similarity">
    <text evidence="2 8">Belongs to the ubiquitin-activating E1 family.</text>
</comment>
<feature type="binding site" evidence="10">
    <location>
        <begin position="42"/>
        <end position="47"/>
    </location>
    <ligand>
        <name>ATP</name>
        <dbReference type="ChEBI" id="CHEBI:30616"/>
    </ligand>
</feature>
<feature type="coiled-coil region" evidence="13">
    <location>
        <begin position="233"/>
        <end position="260"/>
    </location>
</feature>
<dbReference type="Gene3D" id="3.50.50.80">
    <property type="entry name" value="Ubiquitin-activating enzyme E1, inactive adenylation domain, subdomain 1"/>
    <property type="match status" value="1"/>
</dbReference>
<evidence type="ECO:0000256" key="11">
    <source>
        <dbReference type="PIRSR" id="PIRSR039133-3"/>
    </source>
</evidence>
<evidence type="ECO:0000256" key="4">
    <source>
        <dbReference type="ARBA" id="ARBA00022741"/>
    </source>
</evidence>
<dbReference type="Gene3D" id="3.10.290.20">
    <property type="entry name" value="Ubiquitin-like 2 activating enzyme e1b. Chain: B, domain 3"/>
    <property type="match status" value="1"/>
</dbReference>
<dbReference type="InterPro" id="IPR045886">
    <property type="entry name" value="ThiF/MoeB/HesA"/>
</dbReference>
<dbReference type="Gene3D" id="1.10.10.520">
    <property type="entry name" value="Ubiquitin activating enzymes (Uba3). Chain: B, domain 2"/>
    <property type="match status" value="1"/>
</dbReference>
<evidence type="ECO:0000256" key="12">
    <source>
        <dbReference type="PROSITE-ProRule" id="PRU10132"/>
    </source>
</evidence>
<evidence type="ECO:0000256" key="8">
    <source>
        <dbReference type="PIRNR" id="PIRNR039133"/>
    </source>
</evidence>
<dbReference type="PROSITE" id="PS00865">
    <property type="entry name" value="UBIQUITIN_ACTIVAT_2"/>
    <property type="match status" value="1"/>
</dbReference>
<feature type="compositionally biased region" description="Polar residues" evidence="14">
    <location>
        <begin position="654"/>
        <end position="666"/>
    </location>
</feature>
<feature type="domain" description="Ubiquitin-activating enzyme SCCH" evidence="16">
    <location>
        <begin position="302"/>
        <end position="395"/>
    </location>
</feature>
<dbReference type="InterPro" id="IPR042449">
    <property type="entry name" value="Ub-E1_IAD_1"/>
</dbReference>
<protein>
    <recommendedName>
        <fullName evidence="8">Ubiquitin-activating enzyme E1-like</fullName>
    </recommendedName>
</protein>
<dbReference type="Pfam" id="PF10585">
    <property type="entry name" value="UBA_E1_SCCH"/>
    <property type="match status" value="1"/>
</dbReference>
<evidence type="ECO:0000313" key="18">
    <source>
        <dbReference type="Proteomes" id="UP001150538"/>
    </source>
</evidence>
<keyword evidence="3 8" id="KW-0479">Metal-binding</keyword>
<dbReference type="GO" id="GO:0005737">
    <property type="term" value="C:cytoplasm"/>
    <property type="evidence" value="ECO:0007669"/>
    <property type="project" value="TreeGrafter"/>
</dbReference>
<feature type="region of interest" description="Disordered" evidence="14">
    <location>
        <begin position="610"/>
        <end position="679"/>
    </location>
</feature>
<dbReference type="GO" id="GO:0019948">
    <property type="term" value="F:SUMO activating enzyme activity"/>
    <property type="evidence" value="ECO:0007669"/>
    <property type="project" value="UniProtKB-UniRule"/>
</dbReference>
<evidence type="ECO:0000256" key="7">
    <source>
        <dbReference type="ARBA" id="ARBA00022840"/>
    </source>
</evidence>
<dbReference type="GO" id="GO:0005524">
    <property type="term" value="F:ATP binding"/>
    <property type="evidence" value="ECO:0007669"/>
    <property type="project" value="UniProtKB-UniRule"/>
</dbReference>
<feature type="binding site" evidence="11">
    <location>
        <position position="458"/>
    </location>
    <ligand>
        <name>Zn(2+)</name>
        <dbReference type="ChEBI" id="CHEBI:29105"/>
    </ligand>
</feature>
<feature type="compositionally biased region" description="Acidic residues" evidence="14">
    <location>
        <begin position="667"/>
        <end position="679"/>
    </location>
</feature>
<dbReference type="InterPro" id="IPR030661">
    <property type="entry name" value="Uba2"/>
</dbReference>
<evidence type="ECO:0000256" key="5">
    <source>
        <dbReference type="ARBA" id="ARBA00022786"/>
    </source>
</evidence>
<dbReference type="InterPro" id="IPR019572">
    <property type="entry name" value="UBA_E1_SCCH"/>
</dbReference>
<keyword evidence="4 8" id="KW-0547">Nucleotide-binding</keyword>
<sequence length="679" mass="75277">MAANTANGSEALSNETCVSDIELLFGPKADDALAKSKVLVVGAGGIGCELLKNLVMSGFKDIIVVDLDTIDLSNLNRQFLFQRQHMKRPKSLIAAKVVSQFNPNTKTVAFQANIKDIRFNVGWFKQFDIVMNALDNLDARRHVNKMCLAADIPLVESGTAGYNGQATVIKGGETECFDCQEKPVEERTFPVCTIRSTPSASIHCIVWAKSYLFSELFSCSDGDQSTELHDDENSENAEELEALKHEAKELKVLRESMNSESFAQKVFEKVFKKDIERLLGMEDMWKNRRKPVALSYEELDAEKKSQEEKNQNEGEEDPMVAGDQDIPTTLQSFCLFVSSLKRLTNQLKEGIEKNSKSFSLSFDKDDDNALDFVTTTANLRATIFGIENKSRFQIKAMAGNIIPAIATTNAIVAGMMVTQAMFVISNQKKKCRTTFVTYGGSRPKYFNTMSLTPPNKQCMVCQKRRYLGMAIGDLSKVRLGDLVEYIQKLGQKDNNAVDPGLDIGLSEEFAIVKGNNIIYDPDFDDNLSKTFNELDIEHGSSLTVVSEEVYDQDDPMSTACAPVEFYIVESKENGVDQTQDRLIAIEGLEGAAKEYAKKLAEIESLSKTQFVGTKRKREQHDENDDVAPGAEVPKSKQAATSQAAAEEGDRSGSIELSQTQELSINTADDEDDDDLICLD</sequence>
<feature type="compositionally biased region" description="Low complexity" evidence="14">
    <location>
        <begin position="635"/>
        <end position="645"/>
    </location>
</feature>
<reference evidence="17" key="1">
    <citation type="submission" date="2022-07" db="EMBL/GenBank/DDBJ databases">
        <title>Phylogenomic reconstructions and comparative analyses of Kickxellomycotina fungi.</title>
        <authorList>
            <person name="Reynolds N.K."/>
            <person name="Stajich J.E."/>
            <person name="Barry K."/>
            <person name="Grigoriev I.V."/>
            <person name="Crous P."/>
            <person name="Smith M.E."/>
        </authorList>
    </citation>
    <scope>NUCLEOTIDE SEQUENCE</scope>
    <source>
        <strain evidence="17">NBRC 100468</strain>
    </source>
</reference>
<dbReference type="InterPro" id="IPR000594">
    <property type="entry name" value="ThiF_NAD_FAD-bd"/>
</dbReference>
<evidence type="ECO:0000256" key="14">
    <source>
        <dbReference type="SAM" id="MobiDB-lite"/>
    </source>
</evidence>
<name>A0A9W8DNI3_9FUNG</name>
<comment type="caution">
    <text evidence="17">The sequence shown here is derived from an EMBL/GenBank/DDBJ whole genome shotgun (WGS) entry which is preliminary data.</text>
</comment>
<dbReference type="InterPro" id="IPR035985">
    <property type="entry name" value="Ubiquitin-activating_enz"/>
</dbReference>
<evidence type="ECO:0000256" key="3">
    <source>
        <dbReference type="ARBA" id="ARBA00022723"/>
    </source>
</evidence>
<feature type="binding site" evidence="10">
    <location>
        <begin position="135"/>
        <end position="140"/>
    </location>
    <ligand>
        <name>ATP</name>
        <dbReference type="ChEBI" id="CHEBI:30616"/>
    </ligand>
</feature>
<dbReference type="PIRSF" id="PIRSF039133">
    <property type="entry name" value="SUMO_E1B"/>
    <property type="match status" value="1"/>
</dbReference>
<dbReference type="AlphaFoldDB" id="A0A9W8DNI3"/>
<keyword evidence="17" id="KW-0436">Ligase</keyword>
<comment type="subunit">
    <text evidence="8">Heterodimer.</text>
</comment>
<evidence type="ECO:0000256" key="9">
    <source>
        <dbReference type="PIRSR" id="PIRSR039133-1"/>
    </source>
</evidence>
<proteinExistence type="inferred from homology"/>
<evidence type="ECO:0000256" key="6">
    <source>
        <dbReference type="ARBA" id="ARBA00022833"/>
    </source>
</evidence>